<evidence type="ECO:0000256" key="2">
    <source>
        <dbReference type="SAM" id="Phobius"/>
    </source>
</evidence>
<keyword evidence="2" id="KW-0472">Membrane</keyword>
<feature type="compositionally biased region" description="Basic and acidic residues" evidence="1">
    <location>
        <begin position="21"/>
        <end position="32"/>
    </location>
</feature>
<feature type="region of interest" description="Disordered" evidence="1">
    <location>
        <begin position="1"/>
        <end position="56"/>
    </location>
</feature>
<gene>
    <name evidence="4" type="ORF">KDA82_30655</name>
</gene>
<accession>A0A8T4J0D5</accession>
<dbReference type="EMBL" id="JAGSMN010000878">
    <property type="protein sequence ID" value="MBR7677278.1"/>
    <property type="molecule type" value="Genomic_DNA"/>
</dbReference>
<keyword evidence="5" id="KW-1185">Reference proteome</keyword>
<sequence length="429" mass="44229">MRHDQGRWTVNVQEQTGNHPDASENPRLRDENLPPADEDGEVRAPVDRRKPRGKRGPLALLAAITAVAAAGTAATGAFSDDADPASTATAKTATTTTPVERTTLTGTETVDGSLGFGEAEKVRDASGGGSGSSGSKSAGSGAGVITWLPDDGDVLERGDTVYSVDEKKTPLLYGSTPLYRELTVGSEGNDVEMLERNLDALGYSGITVDEEFTSGTAAAVQEWQGDLNRSATGVVASGEAVVASGSRRVTEVTASTGGAGGEELLTWSGTERVVTVDLDTQYEDLVENGTRAQIELPDGKTVDAEVTDVGTPTSPGSQGSGESGGGGESDEGNDEATLPVELKIEDQKKLGRYQAAGVDVILQAEAKKDVLAVPVNALLAESGGGYSVETEKADGTSEYLPVKLGMFANGKVEVSGKGIKEGLEVVVPE</sequence>
<evidence type="ECO:0000259" key="3">
    <source>
        <dbReference type="Pfam" id="PF01471"/>
    </source>
</evidence>
<dbReference type="AlphaFoldDB" id="A0A8T4J0D5"/>
<evidence type="ECO:0000313" key="5">
    <source>
        <dbReference type="Proteomes" id="UP000675554"/>
    </source>
</evidence>
<name>A0A8T4J0D5_9ACTN</name>
<reference evidence="4" key="1">
    <citation type="submission" date="2021-04" db="EMBL/GenBank/DDBJ databases">
        <title>Sequencing of actinobacteria type strains.</title>
        <authorList>
            <person name="Nguyen G.-S."/>
            <person name="Wentzel A."/>
        </authorList>
    </citation>
    <scope>NUCLEOTIDE SEQUENCE</scope>
    <source>
        <strain evidence="4">DSM 42095</strain>
    </source>
</reference>
<comment type="caution">
    <text evidence="4">The sequence shown here is derived from an EMBL/GenBank/DDBJ whole genome shotgun (WGS) entry which is preliminary data.</text>
</comment>
<evidence type="ECO:0000256" key="1">
    <source>
        <dbReference type="SAM" id="MobiDB-lite"/>
    </source>
</evidence>
<dbReference type="Proteomes" id="UP000675554">
    <property type="component" value="Unassembled WGS sequence"/>
</dbReference>
<dbReference type="InterPro" id="IPR036365">
    <property type="entry name" value="PGBD-like_sf"/>
</dbReference>
<dbReference type="InterPro" id="IPR036366">
    <property type="entry name" value="PGBDSf"/>
</dbReference>
<dbReference type="Gene3D" id="1.10.101.10">
    <property type="entry name" value="PGBD-like superfamily/PGBD"/>
    <property type="match status" value="1"/>
</dbReference>
<dbReference type="SUPFAM" id="SSF47090">
    <property type="entry name" value="PGBD-like"/>
    <property type="match status" value="1"/>
</dbReference>
<keyword evidence="2" id="KW-1133">Transmembrane helix</keyword>
<dbReference type="InterPro" id="IPR002477">
    <property type="entry name" value="Peptidoglycan-bd-like"/>
</dbReference>
<dbReference type="Pfam" id="PF01471">
    <property type="entry name" value="PG_binding_1"/>
    <property type="match status" value="1"/>
</dbReference>
<feature type="compositionally biased region" description="Low complexity" evidence="1">
    <location>
        <begin position="84"/>
        <end position="113"/>
    </location>
</feature>
<feature type="region of interest" description="Disordered" evidence="1">
    <location>
        <begin position="76"/>
        <end position="143"/>
    </location>
</feature>
<protein>
    <submittedName>
        <fullName evidence="4">Peptidoglycan-binding protein</fullName>
    </submittedName>
</protein>
<feature type="compositionally biased region" description="Gly residues" evidence="1">
    <location>
        <begin position="318"/>
        <end position="327"/>
    </location>
</feature>
<feature type="region of interest" description="Disordered" evidence="1">
    <location>
        <begin position="289"/>
        <end position="335"/>
    </location>
</feature>
<evidence type="ECO:0000313" key="4">
    <source>
        <dbReference type="EMBL" id="MBR7677278.1"/>
    </source>
</evidence>
<dbReference type="Gene3D" id="2.40.420.20">
    <property type="match status" value="1"/>
</dbReference>
<feature type="transmembrane region" description="Helical" evidence="2">
    <location>
        <begin position="58"/>
        <end position="78"/>
    </location>
</feature>
<keyword evidence="2" id="KW-0812">Transmembrane</keyword>
<proteinExistence type="predicted"/>
<feature type="compositionally biased region" description="Polar residues" evidence="1">
    <location>
        <begin position="8"/>
        <end position="18"/>
    </location>
</feature>
<organism evidence="4 5">
    <name type="scientific">Streptomyces daliensis</name>
    <dbReference type="NCBI Taxonomy" id="299421"/>
    <lineage>
        <taxon>Bacteria</taxon>
        <taxon>Bacillati</taxon>
        <taxon>Actinomycetota</taxon>
        <taxon>Actinomycetes</taxon>
        <taxon>Kitasatosporales</taxon>
        <taxon>Streptomycetaceae</taxon>
        <taxon>Streptomyces</taxon>
    </lineage>
</organism>
<feature type="domain" description="Peptidoglycan binding-like" evidence="3">
    <location>
        <begin position="188"/>
        <end position="235"/>
    </location>
</feature>